<dbReference type="Proteomes" id="UP000220959">
    <property type="component" value="Unassembled WGS sequence"/>
</dbReference>
<proteinExistence type="predicted"/>
<name>A0ACC9CYM5_9FIRM</name>
<reference evidence="1 2" key="1">
    <citation type="journal article" date="2017" name="Front. Microbiol.">
        <title>New Insights into the Diversity of the Genus Faecalibacterium.</title>
        <authorList>
            <person name="Benevides L."/>
            <person name="Burman S."/>
            <person name="Martin R."/>
            <person name="Robert V."/>
            <person name="Thomas M."/>
            <person name="Miquel S."/>
            <person name="Chain F."/>
            <person name="Sokol H."/>
            <person name="Bermudez-Humaran L.G."/>
            <person name="Morrison M."/>
            <person name="Langella P."/>
            <person name="Azevedo V.A."/>
            <person name="Chatel J.M."/>
            <person name="Soares S."/>
        </authorList>
    </citation>
    <scope>NUCLEOTIDE SEQUENCE [LARGE SCALE GENOMIC DNA]</scope>
    <source>
        <strain evidence="2">CNCM I-4541</strain>
    </source>
</reference>
<protein>
    <submittedName>
        <fullName evidence="1">Uncharacterized protein</fullName>
    </submittedName>
</protein>
<keyword evidence="2" id="KW-1185">Reference proteome</keyword>
<accession>A0ACC9CYM5</accession>
<dbReference type="EMBL" id="NMTR01000019">
    <property type="protein sequence ID" value="PDX61008.1"/>
    <property type="molecule type" value="Genomic_DNA"/>
</dbReference>
<evidence type="ECO:0000313" key="2">
    <source>
        <dbReference type="Proteomes" id="UP000220959"/>
    </source>
</evidence>
<sequence>MIRTVWKNGCAVLLAAWVLLAGLLPVPAARAAQVQALPDSGMALDVSELTLEMTDDDPRPVAYLSVQAPEEYFFLIWTSSNPAAATVDGTGKVTGRAEGTAVITACNERGEKAACTITVKKGTASHPVLSQTEAALTITEKVPSPTLRLTLQQTSGAFVYVRQWTTSNLAVATVSSSGTVTAVGSGKAVVSALTTAGQVLRCTVTVTSEIGRVTVSKSAMLLQSIGASQRLTAKAAGQTAPVLTWMSSNPAVARVSADGVVTAVGDGETVIMAITPEGRADACYVAVGAAAWRYRSEEELTEVLTVSGQLPYSDGK</sequence>
<evidence type="ECO:0000313" key="1">
    <source>
        <dbReference type="EMBL" id="PDX61008.1"/>
    </source>
</evidence>
<organism evidence="1 2">
    <name type="scientific">Faecalibacterium langellae</name>
    <dbReference type="NCBI Taxonomy" id="3435293"/>
    <lineage>
        <taxon>Bacteria</taxon>
        <taxon>Bacillati</taxon>
        <taxon>Bacillota</taxon>
        <taxon>Clostridia</taxon>
        <taxon>Eubacteriales</taxon>
        <taxon>Oscillospiraceae</taxon>
        <taxon>Faecalibacterium</taxon>
    </lineage>
</organism>
<gene>
    <name evidence="1" type="ORF">CGS49_07460</name>
</gene>
<comment type="caution">
    <text evidence="1">The sequence shown here is derived from an EMBL/GenBank/DDBJ whole genome shotgun (WGS) entry which is preliminary data.</text>
</comment>